<keyword evidence="1" id="KW-0489">Methyltransferase</keyword>
<reference evidence="2" key="1">
    <citation type="submission" date="2023-07" db="EMBL/GenBank/DDBJ databases">
        <title>Characterization of two Paracoccaceae strains isolated from Phycosphere and proposal of Xinfangfangia lacusdiani sp. nov.</title>
        <authorList>
            <person name="Deng Y."/>
            <person name="Zhang Y.Q."/>
        </authorList>
    </citation>
    <scope>NUCLEOTIDE SEQUENCE [LARGE SCALE GENOMIC DNA]</scope>
    <source>
        <strain evidence="2">CPCC 101403</strain>
    </source>
</reference>
<dbReference type="GO" id="GO:0032259">
    <property type="term" value="P:methylation"/>
    <property type="evidence" value="ECO:0007669"/>
    <property type="project" value="UniProtKB-KW"/>
</dbReference>
<dbReference type="SUPFAM" id="SSF53335">
    <property type="entry name" value="S-adenosyl-L-methionine-dependent methyltransferases"/>
    <property type="match status" value="1"/>
</dbReference>
<proteinExistence type="predicted"/>
<dbReference type="Proteomes" id="UP001251085">
    <property type="component" value="Unassembled WGS sequence"/>
</dbReference>
<dbReference type="Gene3D" id="3.40.50.150">
    <property type="entry name" value="Vaccinia Virus protein VP39"/>
    <property type="match status" value="1"/>
</dbReference>
<dbReference type="GO" id="GO:0008168">
    <property type="term" value="F:methyltransferase activity"/>
    <property type="evidence" value="ECO:0007669"/>
    <property type="project" value="UniProtKB-KW"/>
</dbReference>
<accession>A0ABU3EHA2</accession>
<keyword evidence="2" id="KW-1185">Reference proteome</keyword>
<organism evidence="1 2">
    <name type="scientific">Paracoccus broussonetiae</name>
    <dbReference type="NCBI Taxonomy" id="3075834"/>
    <lineage>
        <taxon>Bacteria</taxon>
        <taxon>Pseudomonadati</taxon>
        <taxon>Pseudomonadota</taxon>
        <taxon>Alphaproteobacteria</taxon>
        <taxon>Rhodobacterales</taxon>
        <taxon>Paracoccaceae</taxon>
        <taxon>Paracoccus</taxon>
    </lineage>
</organism>
<dbReference type="EMBL" id="JAVRQI010000014">
    <property type="protein sequence ID" value="MDT1063615.1"/>
    <property type="molecule type" value="Genomic_DNA"/>
</dbReference>
<keyword evidence="1" id="KW-0808">Transferase</keyword>
<evidence type="ECO:0000313" key="1">
    <source>
        <dbReference type="EMBL" id="MDT1063615.1"/>
    </source>
</evidence>
<protein>
    <submittedName>
        <fullName evidence="1">Class I SAM-dependent methyltransferase</fullName>
        <ecNumber evidence="1">2.1.-.-</ecNumber>
    </submittedName>
</protein>
<dbReference type="InterPro" id="IPR029063">
    <property type="entry name" value="SAM-dependent_MTases_sf"/>
</dbReference>
<comment type="caution">
    <text evidence="1">The sequence shown here is derived from an EMBL/GenBank/DDBJ whole genome shotgun (WGS) entry which is preliminary data.</text>
</comment>
<dbReference type="RefSeq" id="WP_311760707.1">
    <property type="nucleotide sequence ID" value="NZ_JAVRQI010000014.1"/>
</dbReference>
<name>A0ABU3EHA2_9RHOB</name>
<gene>
    <name evidence="1" type="ORF">RM190_17215</name>
</gene>
<sequence length="255" mass="26459">MAFPATWLDLREPADRQARDGALLQKAATAAGPCPLIVDLGCGTGATMRAMSGLLPGGAHWRMVDSDPDLLARIPAGDGITLHPGDLGDQARLPLDGATMVTASALLDLCPAYWIADLAVELATRSLPFYAALTFDGAMEWHPELPGDAAVTAAFNRHQQGDKGLGAASGPEAATHAVELFDAAGFVVHSAPSAWQLGPDQRELQVELLQGIATAAAEAGCEATKTWLQSRIAAIAKGACRVGHTDMLALPPRAA</sequence>
<dbReference type="EC" id="2.1.-.-" evidence="1"/>
<evidence type="ECO:0000313" key="2">
    <source>
        <dbReference type="Proteomes" id="UP001251085"/>
    </source>
</evidence>